<dbReference type="SUPFAM" id="SSF161098">
    <property type="entry name" value="MetI-like"/>
    <property type="match status" value="1"/>
</dbReference>
<dbReference type="EMBL" id="CP097899">
    <property type="protein sequence ID" value="URN95046.1"/>
    <property type="molecule type" value="Genomic_DNA"/>
</dbReference>
<dbReference type="Pfam" id="PF00528">
    <property type="entry name" value="BPD_transp_1"/>
    <property type="match status" value="1"/>
</dbReference>
<dbReference type="PANTHER" id="PTHR32243:SF24">
    <property type="entry name" value="DIACETYLCHITOBIOSE UPTAKE SYSTEM PERMEASE PROTEIN NGCG"/>
    <property type="match status" value="1"/>
</dbReference>
<feature type="transmembrane region" description="Helical" evidence="7">
    <location>
        <begin position="106"/>
        <end position="128"/>
    </location>
</feature>
<feature type="transmembrane region" description="Helical" evidence="7">
    <location>
        <begin position="239"/>
        <end position="260"/>
    </location>
</feature>
<evidence type="ECO:0000256" key="7">
    <source>
        <dbReference type="SAM" id="Phobius"/>
    </source>
</evidence>
<sequence>MWSKLSAIVVKIVFGMLFITQVYPLIWLVLYSFKTKDEILTGKFLSLPKKFMWSNYSNALEAGHYVRYLMNSLMIALITIVITLILSAMVAYVITRFNWKFSKIVMLVFMIGIMIPMQSTLLPLMIMFKNINILDTHLSLILPYVAFAIPVAIFILSGFFKTLPRELEESASIDGASIYLTFFRIILPVIIPPLTTVTILTFIDVWNEYVLASTFISSIDLKTLPFGIYSFFSQHSTNYGIIGAYLILGMLPVMCVYFFLSQKITQGMVAGAIKG</sequence>
<evidence type="ECO:0000256" key="1">
    <source>
        <dbReference type="ARBA" id="ARBA00004651"/>
    </source>
</evidence>
<dbReference type="GO" id="GO:0005886">
    <property type="term" value="C:plasma membrane"/>
    <property type="evidence" value="ECO:0007669"/>
    <property type="project" value="UniProtKB-SubCell"/>
</dbReference>
<evidence type="ECO:0000313" key="10">
    <source>
        <dbReference type="Proteomes" id="UP001056756"/>
    </source>
</evidence>
<feature type="transmembrane region" description="Helical" evidence="7">
    <location>
        <begin position="73"/>
        <end position="94"/>
    </location>
</feature>
<evidence type="ECO:0000256" key="6">
    <source>
        <dbReference type="ARBA" id="ARBA00023136"/>
    </source>
</evidence>
<gene>
    <name evidence="9" type="ORF">NAG76_01960</name>
</gene>
<keyword evidence="3" id="KW-1003">Cell membrane</keyword>
<dbReference type="Gene3D" id="1.10.3720.10">
    <property type="entry name" value="MetI-like"/>
    <property type="match status" value="1"/>
</dbReference>
<keyword evidence="5 7" id="KW-1133">Transmembrane helix</keyword>
<evidence type="ECO:0000259" key="8">
    <source>
        <dbReference type="Pfam" id="PF00528"/>
    </source>
</evidence>
<feature type="transmembrane region" description="Helical" evidence="7">
    <location>
        <begin position="140"/>
        <end position="160"/>
    </location>
</feature>
<dbReference type="InterPro" id="IPR000515">
    <property type="entry name" value="MetI-like"/>
</dbReference>
<evidence type="ECO:0000256" key="5">
    <source>
        <dbReference type="ARBA" id="ARBA00022989"/>
    </source>
</evidence>
<keyword evidence="4 7" id="KW-0812">Transmembrane</keyword>
<keyword evidence="6 7" id="KW-0472">Membrane</keyword>
<protein>
    <submittedName>
        <fullName evidence="9">Carbohydrate ABC transporter permease</fullName>
    </submittedName>
</protein>
<dbReference type="InterPro" id="IPR050901">
    <property type="entry name" value="BP-dep_ABC_trans_perm"/>
</dbReference>
<dbReference type="Proteomes" id="UP001056756">
    <property type="component" value="Chromosome"/>
</dbReference>
<dbReference type="CDD" id="cd06261">
    <property type="entry name" value="TM_PBP2"/>
    <property type="match status" value="1"/>
</dbReference>
<organism evidence="9 10">
    <name type="scientific">Candidatus Pristimantibacillus lignocellulolyticus</name>
    <dbReference type="NCBI Taxonomy" id="2994561"/>
    <lineage>
        <taxon>Bacteria</taxon>
        <taxon>Bacillati</taxon>
        <taxon>Bacillota</taxon>
        <taxon>Bacilli</taxon>
        <taxon>Bacillales</taxon>
        <taxon>Paenibacillaceae</taxon>
        <taxon>Candidatus Pristimantibacillus</taxon>
    </lineage>
</organism>
<dbReference type="KEGG" id="plig:NAG76_01960"/>
<feature type="transmembrane region" description="Helical" evidence="7">
    <location>
        <begin position="181"/>
        <end position="203"/>
    </location>
</feature>
<reference evidence="9" key="1">
    <citation type="submission" date="2022-05" db="EMBL/GenBank/DDBJ databases">
        <title>Novel bacterial taxa in a minimal lignocellulolytic consortium and its capacity to transform plastics disclosed by genome-resolved metagenomics.</title>
        <authorList>
            <person name="Rodriguez C.A.D."/>
            <person name="Diaz-Garcia L."/>
            <person name="Herrera K."/>
            <person name="Tarazona N.A."/>
            <person name="Sproer C."/>
            <person name="Overmann J."/>
            <person name="Jimenez D.J."/>
        </authorList>
    </citation>
    <scope>NUCLEOTIDE SEQUENCE</scope>
    <source>
        <strain evidence="9">MAG5</strain>
    </source>
</reference>
<evidence type="ECO:0000256" key="2">
    <source>
        <dbReference type="ARBA" id="ARBA00022448"/>
    </source>
</evidence>
<evidence type="ECO:0000313" key="9">
    <source>
        <dbReference type="EMBL" id="URN95046.1"/>
    </source>
</evidence>
<accession>A0A9J6ZFX2</accession>
<dbReference type="PANTHER" id="PTHR32243">
    <property type="entry name" value="MALTOSE TRANSPORT SYSTEM PERMEASE-RELATED"/>
    <property type="match status" value="1"/>
</dbReference>
<feature type="transmembrane region" description="Helical" evidence="7">
    <location>
        <begin position="12"/>
        <end position="33"/>
    </location>
</feature>
<evidence type="ECO:0000256" key="3">
    <source>
        <dbReference type="ARBA" id="ARBA00022475"/>
    </source>
</evidence>
<evidence type="ECO:0000256" key="4">
    <source>
        <dbReference type="ARBA" id="ARBA00022692"/>
    </source>
</evidence>
<proteinExistence type="predicted"/>
<name>A0A9J6ZFX2_9BACL</name>
<dbReference type="InterPro" id="IPR035906">
    <property type="entry name" value="MetI-like_sf"/>
</dbReference>
<dbReference type="GO" id="GO:0055085">
    <property type="term" value="P:transmembrane transport"/>
    <property type="evidence" value="ECO:0007669"/>
    <property type="project" value="InterPro"/>
</dbReference>
<comment type="subcellular location">
    <subcellularLocation>
        <location evidence="1">Cell membrane</location>
        <topology evidence="1">Multi-pass membrane protein</topology>
    </subcellularLocation>
</comment>
<dbReference type="AlphaFoldDB" id="A0A9J6ZFX2"/>
<feature type="domain" description="ABC transmembrane type-1" evidence="8">
    <location>
        <begin position="85"/>
        <end position="265"/>
    </location>
</feature>
<keyword evidence="2" id="KW-0813">Transport</keyword>